<evidence type="ECO:0000313" key="23">
    <source>
        <dbReference type="Proteomes" id="UP001324427"/>
    </source>
</evidence>
<dbReference type="InterPro" id="IPR005161">
    <property type="entry name" value="Ku_N"/>
</dbReference>
<evidence type="ECO:0000256" key="6">
    <source>
        <dbReference type="ARBA" id="ARBA00022454"/>
    </source>
</evidence>
<dbReference type="InterPro" id="IPR036465">
    <property type="entry name" value="vWFA_dom_sf"/>
</dbReference>
<comment type="function">
    <text evidence="17">Single-stranded DNA-dependent ATP-dependent helicase. Involved in non-homologous end joining (NHEJ) DNA double strand break repair. DNA-binding is sequence-independent but has a high affinity to nicks in double-stranded DNA and to the ends of duplex DNA. Binds to naturally occurring chromosomal ends, and therefore provides chromosomal end protection. Required also for telomere recombination to repair telomeric ends in the absence of telomerase. KU70, of the KU70/KU80 heterodimer, binds to the stem loop of TLC1, the RNA component of telomerase. Involved in telomere maintenance. Interacts with telomeric repeats and subtelomeric sequences thereby controlling telomere length and protecting against subtelomeric rearrangement. Maintains telomeric chromatin, which is involved in silencing the expression of genes located at the telomere. Required for mating-type switching.</text>
</comment>
<keyword evidence="12" id="KW-0779">Telomere</keyword>
<dbReference type="PROSITE" id="PS50234">
    <property type="entry name" value="VWFA"/>
    <property type="match status" value="1"/>
</dbReference>
<dbReference type="FunFam" id="2.40.290.10:FF:000008">
    <property type="entry name" value="ATP-dependent DNA helicase II subunit 2"/>
    <property type="match status" value="1"/>
</dbReference>
<keyword evidence="7" id="KW-0547">Nucleotide-binding</keyword>
<comment type="similarity">
    <text evidence="3">Belongs to the ku80 family.</text>
</comment>
<evidence type="ECO:0000256" key="16">
    <source>
        <dbReference type="ARBA" id="ARBA00023242"/>
    </source>
</evidence>
<accession>A0AAV9JT41</accession>
<dbReference type="GO" id="GO:0005524">
    <property type="term" value="F:ATP binding"/>
    <property type="evidence" value="ECO:0007669"/>
    <property type="project" value="UniProtKB-KW"/>
</dbReference>
<dbReference type="Gene3D" id="3.40.50.410">
    <property type="entry name" value="von Willebrand factor, type A domain"/>
    <property type="match status" value="1"/>
</dbReference>
<comment type="catalytic activity">
    <reaction evidence="19">
        <text>ATP + H2O = ADP + phosphate + H(+)</text>
        <dbReference type="Rhea" id="RHEA:13065"/>
        <dbReference type="ChEBI" id="CHEBI:15377"/>
        <dbReference type="ChEBI" id="CHEBI:15378"/>
        <dbReference type="ChEBI" id="CHEBI:30616"/>
        <dbReference type="ChEBI" id="CHEBI:43474"/>
        <dbReference type="ChEBI" id="CHEBI:456216"/>
        <dbReference type="EC" id="3.6.4.12"/>
    </reaction>
</comment>
<evidence type="ECO:0000256" key="15">
    <source>
        <dbReference type="ARBA" id="ARBA00023204"/>
    </source>
</evidence>
<proteinExistence type="inferred from homology"/>
<dbReference type="GO" id="GO:0006303">
    <property type="term" value="P:double-strand break repair via nonhomologous end joining"/>
    <property type="evidence" value="ECO:0007669"/>
    <property type="project" value="InterPro"/>
</dbReference>
<dbReference type="SMART" id="SM00559">
    <property type="entry name" value="Ku78"/>
    <property type="match status" value="1"/>
</dbReference>
<dbReference type="Proteomes" id="UP001324427">
    <property type="component" value="Unassembled WGS sequence"/>
</dbReference>
<evidence type="ECO:0000256" key="5">
    <source>
        <dbReference type="ARBA" id="ARBA00021792"/>
    </source>
</evidence>
<evidence type="ECO:0000256" key="4">
    <source>
        <dbReference type="ARBA" id="ARBA00012551"/>
    </source>
</evidence>
<dbReference type="Gene3D" id="1.10.1600.10">
    <property type="match status" value="1"/>
</dbReference>
<evidence type="ECO:0000259" key="21">
    <source>
        <dbReference type="PROSITE" id="PS50234"/>
    </source>
</evidence>
<evidence type="ECO:0000256" key="13">
    <source>
        <dbReference type="ARBA" id="ARBA00023125"/>
    </source>
</evidence>
<dbReference type="GO" id="GO:0000723">
    <property type="term" value="P:telomere maintenance"/>
    <property type="evidence" value="ECO:0007669"/>
    <property type="project" value="InterPro"/>
</dbReference>
<dbReference type="InterPro" id="IPR036494">
    <property type="entry name" value="Ku_C_sf"/>
</dbReference>
<dbReference type="GO" id="GO:0003690">
    <property type="term" value="F:double-stranded DNA binding"/>
    <property type="evidence" value="ECO:0007669"/>
    <property type="project" value="TreeGrafter"/>
</dbReference>
<dbReference type="FunFam" id="1.10.1600.10:FF:000002">
    <property type="entry name" value="X-ray repair cross-complementing protein 5"/>
    <property type="match status" value="1"/>
</dbReference>
<dbReference type="InterPro" id="IPR014893">
    <property type="entry name" value="Ku_PK_bind"/>
</dbReference>
<comment type="subcellular location">
    <subcellularLocation>
        <location evidence="2">Chromosome</location>
        <location evidence="2">Telomere</location>
    </subcellularLocation>
    <subcellularLocation>
        <location evidence="1">Nucleus</location>
    </subcellularLocation>
</comment>
<evidence type="ECO:0000256" key="8">
    <source>
        <dbReference type="ARBA" id="ARBA00022763"/>
    </source>
</evidence>
<keyword evidence="6" id="KW-0158">Chromosome</keyword>
<dbReference type="InterPro" id="IPR024193">
    <property type="entry name" value="Ku80"/>
</dbReference>
<evidence type="ECO:0000256" key="10">
    <source>
        <dbReference type="ARBA" id="ARBA00022806"/>
    </source>
</evidence>
<evidence type="ECO:0000256" key="20">
    <source>
        <dbReference type="SAM" id="MobiDB-lite"/>
    </source>
</evidence>
<dbReference type="InterPro" id="IPR016194">
    <property type="entry name" value="SPOC-like_C_dom_sf"/>
</dbReference>
<name>A0AAV9JT41_9PEZI</name>
<dbReference type="Gene3D" id="2.40.290.10">
    <property type="match status" value="1"/>
</dbReference>
<dbReference type="GO" id="GO:0003678">
    <property type="term" value="F:DNA helicase activity"/>
    <property type="evidence" value="ECO:0007669"/>
    <property type="project" value="UniProtKB-EC"/>
</dbReference>
<dbReference type="AlphaFoldDB" id="A0AAV9JT41"/>
<dbReference type="PANTHER" id="PTHR12604">
    <property type="entry name" value="KU AUTOANTIGEN DNA HELICASE"/>
    <property type="match status" value="1"/>
</dbReference>
<keyword evidence="13" id="KW-0238">DNA-binding</keyword>
<evidence type="ECO:0000256" key="7">
    <source>
        <dbReference type="ARBA" id="ARBA00022741"/>
    </source>
</evidence>
<dbReference type="SUPFAM" id="SSF101420">
    <property type="entry name" value="C-terminal domain of Ku80"/>
    <property type="match status" value="1"/>
</dbReference>
<dbReference type="GO" id="GO:0000781">
    <property type="term" value="C:chromosome, telomeric region"/>
    <property type="evidence" value="ECO:0007669"/>
    <property type="project" value="UniProtKB-SubCell"/>
</dbReference>
<dbReference type="SUPFAM" id="SSF100939">
    <property type="entry name" value="SPOC domain-like"/>
    <property type="match status" value="1"/>
</dbReference>
<dbReference type="Pfam" id="PF08785">
    <property type="entry name" value="Ku_PK_bind"/>
    <property type="match status" value="1"/>
</dbReference>
<dbReference type="GO" id="GO:0042162">
    <property type="term" value="F:telomeric DNA binding"/>
    <property type="evidence" value="ECO:0007669"/>
    <property type="project" value="InterPro"/>
</dbReference>
<keyword evidence="11" id="KW-0067">ATP-binding</keyword>
<dbReference type="EC" id="3.6.4.12" evidence="4"/>
<comment type="caution">
    <text evidence="22">The sequence shown here is derived from an EMBL/GenBank/DDBJ whole genome shotgun (WGS) entry which is preliminary data.</text>
</comment>
<evidence type="ECO:0000256" key="18">
    <source>
        <dbReference type="ARBA" id="ARBA00031847"/>
    </source>
</evidence>
<dbReference type="Pfam" id="PF03731">
    <property type="entry name" value="Ku_N"/>
    <property type="match status" value="1"/>
</dbReference>
<evidence type="ECO:0000256" key="19">
    <source>
        <dbReference type="ARBA" id="ARBA00047995"/>
    </source>
</evidence>
<keyword evidence="14" id="KW-0233">DNA recombination</keyword>
<feature type="domain" description="VWFA" evidence="21">
    <location>
        <begin position="6"/>
        <end position="165"/>
    </location>
</feature>
<evidence type="ECO:0000256" key="3">
    <source>
        <dbReference type="ARBA" id="ARBA00007726"/>
    </source>
</evidence>
<evidence type="ECO:0000256" key="14">
    <source>
        <dbReference type="ARBA" id="ARBA00023172"/>
    </source>
</evidence>
<evidence type="ECO:0000256" key="12">
    <source>
        <dbReference type="ARBA" id="ARBA00022895"/>
    </source>
</evidence>
<organism evidence="22 23">
    <name type="scientific">Oleoguttula mirabilis</name>
    <dbReference type="NCBI Taxonomy" id="1507867"/>
    <lineage>
        <taxon>Eukaryota</taxon>
        <taxon>Fungi</taxon>
        <taxon>Dikarya</taxon>
        <taxon>Ascomycota</taxon>
        <taxon>Pezizomycotina</taxon>
        <taxon>Dothideomycetes</taxon>
        <taxon>Dothideomycetidae</taxon>
        <taxon>Mycosphaerellales</taxon>
        <taxon>Teratosphaeriaceae</taxon>
        <taxon>Oleoguttula</taxon>
    </lineage>
</organism>
<feature type="region of interest" description="Disordered" evidence="20">
    <location>
        <begin position="302"/>
        <end position="322"/>
    </location>
</feature>
<keyword evidence="10" id="KW-0347">Helicase</keyword>
<dbReference type="GO" id="GO:0043564">
    <property type="term" value="C:Ku70:Ku80 complex"/>
    <property type="evidence" value="ECO:0007669"/>
    <property type="project" value="InterPro"/>
</dbReference>
<dbReference type="Pfam" id="PF02735">
    <property type="entry name" value="Ku"/>
    <property type="match status" value="1"/>
</dbReference>
<keyword evidence="23" id="KW-1185">Reference proteome</keyword>
<keyword evidence="16" id="KW-0539">Nucleus</keyword>
<dbReference type="InterPro" id="IPR006164">
    <property type="entry name" value="DNA_bd_Ku70/Ku80"/>
</dbReference>
<dbReference type="GO" id="GO:0003684">
    <property type="term" value="F:damaged DNA binding"/>
    <property type="evidence" value="ECO:0007669"/>
    <property type="project" value="InterPro"/>
</dbReference>
<evidence type="ECO:0000313" key="22">
    <source>
        <dbReference type="EMBL" id="KAK4548643.1"/>
    </source>
</evidence>
<dbReference type="InterPro" id="IPR002035">
    <property type="entry name" value="VWF_A"/>
</dbReference>
<protein>
    <recommendedName>
        <fullName evidence="5">ATP-dependent DNA helicase II subunit 2</fullName>
        <ecNumber evidence="4">3.6.4.12</ecNumber>
    </recommendedName>
    <alternativeName>
        <fullName evidence="18">ATP-dependent DNA helicase II subunit Ku80</fullName>
    </alternativeName>
</protein>
<dbReference type="GO" id="GO:0006310">
    <property type="term" value="P:DNA recombination"/>
    <property type="evidence" value="ECO:0007669"/>
    <property type="project" value="UniProtKB-KW"/>
</dbReference>
<keyword evidence="15" id="KW-0234">DNA repair</keyword>
<dbReference type="SUPFAM" id="SSF53300">
    <property type="entry name" value="vWA-like"/>
    <property type="match status" value="1"/>
</dbReference>
<dbReference type="FunFam" id="3.40.50.410:FF:000073">
    <property type="entry name" value="ATP-dependent DNA helicase II subunit 2"/>
    <property type="match status" value="1"/>
</dbReference>
<dbReference type="PIRSF" id="PIRSF016570">
    <property type="entry name" value="Ku80"/>
    <property type="match status" value="1"/>
</dbReference>
<sequence length="738" mass="81298">MAGKEATVYIVDCGSTMGEKSHGRSQTNLDWALEYVWDKITTTVATGRKMAFAGVVGLRTDGTENLLDNEDDYAHITVFQELGQVLMPQLRKLRQDLVVSGTDGGDAISALVIAIQMIVATCKKLQFQRRIVLVTDGRSAMQADDLGDITSKLKEDSIELVVLGVDFDDAEYGFKEEGKDATKAENEAILRQLCDDCSGVYGTLVQAVDELGVPRVKPTKPVPSYRGMLTLGNPEEYDTALAIDVERYPRTMKANPASASKFVIRSDMAAGEATQSTHTIDGEEAAPNGTNDGLAAVKTARTYQVDDENAPGGKRDVDRDELSKGYEYGRTAVHISESDQNVTLYETSPSFDILGFVNKNQYERYLDMSRSNVIVAQRTNDKASMALSSLIHALYELESYAVARLVMKQNKEPRIVLLAPNIEPDLECLYDLELPFAEDMRSYRFPPLDRVVTVSGKVLTVHRNLPNDDLQDAMSEYVDSMDLSTFGQDDAGQPAEYGAMDETYSIMLHRINQVVKHRAVYPDTDPPPPYEVLTRYSQQPSELANTAHPSLSRLIQAADVKKVPPKARGRRYGRKDAPKPLSELDVGALLAQDSKRSSKQACIDPKNAIPEFKQLLQHAEELPQLRAACAQLKAIIFDWIRHSVGDSGYGRAVEAIRVMREEMAEVSVAAAPYNEFMRELKGTMLDGGLGGERREMWYRVRVNRLGLLLAGECDGGVSEEEGRAFLSAAPVAAAAAAQ</sequence>
<evidence type="ECO:0000256" key="9">
    <source>
        <dbReference type="ARBA" id="ARBA00022801"/>
    </source>
</evidence>
<keyword evidence="9" id="KW-0378">Hydrolase</keyword>
<evidence type="ECO:0000256" key="1">
    <source>
        <dbReference type="ARBA" id="ARBA00004123"/>
    </source>
</evidence>
<dbReference type="Gene3D" id="1.25.40.240">
    <property type="entry name" value="Ku, C-terminal domain"/>
    <property type="match status" value="1"/>
</dbReference>
<evidence type="ECO:0000256" key="11">
    <source>
        <dbReference type="ARBA" id="ARBA00022840"/>
    </source>
</evidence>
<dbReference type="PANTHER" id="PTHR12604:SF4">
    <property type="entry name" value="X-RAY REPAIR CROSS-COMPLEMENTING PROTEIN 5"/>
    <property type="match status" value="1"/>
</dbReference>
<keyword evidence="8" id="KW-0227">DNA damage</keyword>
<dbReference type="GO" id="GO:0016787">
    <property type="term" value="F:hydrolase activity"/>
    <property type="evidence" value="ECO:0007669"/>
    <property type="project" value="UniProtKB-KW"/>
</dbReference>
<feature type="compositionally biased region" description="Basic and acidic residues" evidence="20">
    <location>
        <begin position="313"/>
        <end position="322"/>
    </location>
</feature>
<dbReference type="EMBL" id="JAVFHQ010000007">
    <property type="protein sequence ID" value="KAK4548643.1"/>
    <property type="molecule type" value="Genomic_DNA"/>
</dbReference>
<dbReference type="CDD" id="cd00873">
    <property type="entry name" value="KU80"/>
    <property type="match status" value="1"/>
</dbReference>
<evidence type="ECO:0000256" key="17">
    <source>
        <dbReference type="ARBA" id="ARBA00024890"/>
    </source>
</evidence>
<reference evidence="22 23" key="1">
    <citation type="submission" date="2021-11" db="EMBL/GenBank/DDBJ databases">
        <title>Black yeast isolated from Biological Soil Crust.</title>
        <authorList>
            <person name="Kurbessoian T."/>
        </authorList>
    </citation>
    <scope>NUCLEOTIDE SEQUENCE [LARGE SCALE GENOMIC DNA]</scope>
    <source>
        <strain evidence="22 23">CCFEE 5522</strain>
    </source>
</reference>
<evidence type="ECO:0000256" key="2">
    <source>
        <dbReference type="ARBA" id="ARBA00004574"/>
    </source>
</evidence>
<gene>
    <name evidence="22" type="ORF">LTR36_009554</name>
</gene>